<protein>
    <submittedName>
        <fullName evidence="1">Uncharacterized protein</fullName>
    </submittedName>
</protein>
<gene>
    <name evidence="1" type="ORF">TNO010_400033</name>
</gene>
<evidence type="ECO:0000313" key="1">
    <source>
        <dbReference type="EMBL" id="SOU89458.1"/>
    </source>
</evidence>
<proteinExistence type="predicted"/>
<reference evidence="1 2" key="1">
    <citation type="submission" date="2017-11" db="EMBL/GenBank/DDBJ databases">
        <authorList>
            <person name="Duchaud E."/>
        </authorList>
    </citation>
    <scope>NUCLEOTIDE SEQUENCE [LARGE SCALE GENOMIC DNA]</scope>
    <source>
        <strain evidence="1 2">TNO010</strain>
    </source>
</reference>
<dbReference type="Proteomes" id="UP000490060">
    <property type="component" value="Unassembled WGS sequence"/>
</dbReference>
<accession>A0A2I2MA81</accession>
<organism evidence="1 2">
    <name type="scientific">Tenacibaculum finnmarkense genomovar ulcerans</name>
    <dbReference type="NCBI Taxonomy" id="2781388"/>
    <lineage>
        <taxon>Bacteria</taxon>
        <taxon>Pseudomonadati</taxon>
        <taxon>Bacteroidota</taxon>
        <taxon>Flavobacteriia</taxon>
        <taxon>Flavobacteriales</taxon>
        <taxon>Flavobacteriaceae</taxon>
        <taxon>Tenacibaculum</taxon>
        <taxon>Tenacibaculum finnmarkense</taxon>
    </lineage>
</organism>
<dbReference type="EMBL" id="OENE01000035">
    <property type="protein sequence ID" value="SOU89458.1"/>
    <property type="molecule type" value="Genomic_DNA"/>
</dbReference>
<name>A0A2I2MA81_9FLAO</name>
<evidence type="ECO:0000313" key="2">
    <source>
        <dbReference type="Proteomes" id="UP000490060"/>
    </source>
</evidence>
<sequence length="71" mass="8268">MRLQLQKELNISQANRSSKYITAGIKRKADRYLQEILENLETPPPPSKKALTLKEYIELVKKNKLCTPNNR</sequence>
<dbReference type="AlphaFoldDB" id="A0A2I2MA81"/>